<feature type="region of interest" description="Disordered" evidence="3">
    <location>
        <begin position="228"/>
        <end position="295"/>
    </location>
</feature>
<keyword evidence="6" id="KW-1185">Reference proteome</keyword>
<dbReference type="GO" id="GO:0005509">
    <property type="term" value="F:calcium ion binding"/>
    <property type="evidence" value="ECO:0007669"/>
    <property type="project" value="InterPro"/>
</dbReference>
<evidence type="ECO:0000313" key="6">
    <source>
        <dbReference type="Proteomes" id="UP000232323"/>
    </source>
</evidence>
<feature type="domain" description="EF-hand" evidence="4">
    <location>
        <begin position="37"/>
        <end position="72"/>
    </location>
</feature>
<dbReference type="Proteomes" id="UP000232323">
    <property type="component" value="Unassembled WGS sequence"/>
</dbReference>
<evidence type="ECO:0000313" key="5">
    <source>
        <dbReference type="EMBL" id="GAX81727.1"/>
    </source>
</evidence>
<dbReference type="EMBL" id="BEGY01000069">
    <property type="protein sequence ID" value="GAX81727.1"/>
    <property type="molecule type" value="Genomic_DNA"/>
</dbReference>
<reference evidence="5 6" key="1">
    <citation type="submission" date="2017-08" db="EMBL/GenBank/DDBJ databases">
        <title>Acidophilic green algal genome provides insights into adaptation to an acidic environment.</title>
        <authorList>
            <person name="Hirooka S."/>
            <person name="Hirose Y."/>
            <person name="Kanesaki Y."/>
            <person name="Higuchi S."/>
            <person name="Fujiwara T."/>
            <person name="Onuma R."/>
            <person name="Era A."/>
            <person name="Ohbayashi R."/>
            <person name="Uzuka A."/>
            <person name="Nozaki H."/>
            <person name="Yoshikawa H."/>
            <person name="Miyagishima S.Y."/>
        </authorList>
    </citation>
    <scope>NUCLEOTIDE SEQUENCE [LARGE SCALE GENOMIC DNA]</scope>
    <source>
        <strain evidence="5 6">NIES-2499</strain>
    </source>
</reference>
<dbReference type="OrthoDB" id="429467at2759"/>
<accession>A0A250XF75</accession>
<proteinExistence type="predicted"/>
<dbReference type="STRING" id="1157962.A0A250XF75"/>
<comment type="caution">
    <text evidence="5">The sequence shown here is derived from an EMBL/GenBank/DDBJ whole genome shotgun (WGS) entry which is preliminary data.</text>
</comment>
<dbReference type="Gene3D" id="1.10.238.10">
    <property type="entry name" value="EF-hand"/>
    <property type="match status" value="1"/>
</dbReference>
<feature type="region of interest" description="Disordered" evidence="3">
    <location>
        <begin position="170"/>
        <end position="194"/>
    </location>
</feature>
<organism evidence="5 6">
    <name type="scientific">Chlamydomonas eustigma</name>
    <dbReference type="NCBI Taxonomy" id="1157962"/>
    <lineage>
        <taxon>Eukaryota</taxon>
        <taxon>Viridiplantae</taxon>
        <taxon>Chlorophyta</taxon>
        <taxon>core chlorophytes</taxon>
        <taxon>Chlorophyceae</taxon>
        <taxon>CS clade</taxon>
        <taxon>Chlamydomonadales</taxon>
        <taxon>Chlamydomonadaceae</taxon>
        <taxon>Chlamydomonas</taxon>
    </lineage>
</organism>
<keyword evidence="2" id="KW-0106">Calcium</keyword>
<dbReference type="PROSITE" id="PS50222">
    <property type="entry name" value="EF_HAND_2"/>
    <property type="match status" value="2"/>
</dbReference>
<dbReference type="GO" id="GO:0016460">
    <property type="term" value="C:myosin II complex"/>
    <property type="evidence" value="ECO:0007669"/>
    <property type="project" value="TreeGrafter"/>
</dbReference>
<name>A0A250XF75_9CHLO</name>
<dbReference type="PANTHER" id="PTHR23048:SF0">
    <property type="entry name" value="CALMODULIN LIKE 3"/>
    <property type="match status" value="1"/>
</dbReference>
<dbReference type="PANTHER" id="PTHR23048">
    <property type="entry name" value="MYOSIN LIGHT CHAIN 1, 3"/>
    <property type="match status" value="1"/>
</dbReference>
<feature type="compositionally biased region" description="Polar residues" evidence="3">
    <location>
        <begin position="263"/>
        <end position="275"/>
    </location>
</feature>
<feature type="region of interest" description="Disordered" evidence="3">
    <location>
        <begin position="393"/>
        <end position="458"/>
    </location>
</feature>
<dbReference type="InterPro" id="IPR050230">
    <property type="entry name" value="CALM/Myosin/TropC-like"/>
</dbReference>
<keyword evidence="1" id="KW-0677">Repeat</keyword>
<dbReference type="InterPro" id="IPR018247">
    <property type="entry name" value="EF_Hand_1_Ca_BS"/>
</dbReference>
<evidence type="ECO:0000256" key="2">
    <source>
        <dbReference type="ARBA" id="ARBA00022837"/>
    </source>
</evidence>
<gene>
    <name evidence="5" type="ORF">CEUSTIGMA_g9155.t1</name>
</gene>
<evidence type="ECO:0000256" key="1">
    <source>
        <dbReference type="ARBA" id="ARBA00022737"/>
    </source>
</evidence>
<dbReference type="SUPFAM" id="SSF47473">
    <property type="entry name" value="EF-hand"/>
    <property type="match status" value="1"/>
</dbReference>
<dbReference type="Pfam" id="PF13499">
    <property type="entry name" value="EF-hand_7"/>
    <property type="match status" value="1"/>
</dbReference>
<sequence>MGAIDITSSKLSLVDMSDVSAWLRKRGKAVKPKLSTEQLTELNDCFKLMDEDGSGSIDVSELEAAFKMLGIMMSKKEFMKLVNEVDHDGTGDIGWVEFLEIMTETLQRSEDSNGDESRFHQLPVSLLATQYRRLKYLEGVMAGDRDSLRELVQLAERQAQSIIMAQRAQESGLVKDNSRHGKGMPSSISRSGSRALGGVTAIKQLEDLHLDSNMRREMGKEQVGVLKEVLSRTSPKSRARRQQQQPVLRSRSNSLESEGMWNMSPSVLNPQQGFPQHSPFLQRPNTSASAGITAAAATSPRSSFAAAGWQNQHRPGTSISISSISGMGRRSTALLRVGGGFLTSPQVAPVTARERASVPQATLLASPQANLRLSFTRPTLKIPGVSRLSSYSRGDSIISPQSGERNPLIPKAGSPMGIGNKDNSKDRVASSGEIRGRTKSHPSSPQIGTVVQPDPSPEYDLSIYSSPPLGHSGRMVGSSGSLPLDVPLPSDYWQGRRDMSMIGGVLNNSSAGQNDNPLLMSQLRQREPVSRRQRALEYAAALREASESLYRPPSSSRTVHVVTAETE</sequence>
<feature type="compositionally biased region" description="Low complexity" evidence="3">
    <location>
        <begin position="286"/>
        <end position="295"/>
    </location>
</feature>
<dbReference type="SMART" id="SM00054">
    <property type="entry name" value="EFh"/>
    <property type="match status" value="2"/>
</dbReference>
<dbReference type="FunFam" id="1.10.238.10:FF:000178">
    <property type="entry name" value="Calmodulin-2 A"/>
    <property type="match status" value="1"/>
</dbReference>
<feature type="compositionally biased region" description="Polar residues" evidence="3">
    <location>
        <begin position="393"/>
        <end position="404"/>
    </location>
</feature>
<feature type="domain" description="EF-hand" evidence="4">
    <location>
        <begin position="73"/>
        <end position="108"/>
    </location>
</feature>
<dbReference type="PROSITE" id="PS00018">
    <property type="entry name" value="EF_HAND_1"/>
    <property type="match status" value="2"/>
</dbReference>
<evidence type="ECO:0000256" key="3">
    <source>
        <dbReference type="SAM" id="MobiDB-lite"/>
    </source>
</evidence>
<dbReference type="InterPro" id="IPR011992">
    <property type="entry name" value="EF-hand-dom_pair"/>
</dbReference>
<protein>
    <recommendedName>
        <fullName evidence="4">EF-hand domain-containing protein</fullName>
    </recommendedName>
</protein>
<dbReference type="CDD" id="cd00051">
    <property type="entry name" value="EFh"/>
    <property type="match status" value="1"/>
</dbReference>
<dbReference type="AlphaFoldDB" id="A0A250XF75"/>
<evidence type="ECO:0000259" key="4">
    <source>
        <dbReference type="PROSITE" id="PS50222"/>
    </source>
</evidence>
<dbReference type="InterPro" id="IPR002048">
    <property type="entry name" value="EF_hand_dom"/>
</dbReference>
<feature type="compositionally biased region" description="Polar residues" evidence="3">
    <location>
        <begin position="242"/>
        <end position="256"/>
    </location>
</feature>